<sequence>MLTHETFSNLASLNLSLFFLYFFFSSNALLLSSLPAFGTLAVHAFTLQANRSRIHINHAKTSSCNLPGFSDPFQGQGWDHTGVIQKLDSGTLQSFQRVGVKAQ</sequence>
<keyword evidence="1" id="KW-0812">Transmembrane</keyword>
<keyword evidence="1" id="KW-0472">Membrane</keyword>
<keyword evidence="3" id="KW-1185">Reference proteome</keyword>
<evidence type="ECO:0000313" key="2">
    <source>
        <dbReference type="EMBL" id="MEQ2225970.1"/>
    </source>
</evidence>
<accession>A0ABV0SZC6</accession>
<dbReference type="Proteomes" id="UP001482620">
    <property type="component" value="Unassembled WGS sequence"/>
</dbReference>
<keyword evidence="1" id="KW-1133">Transmembrane helix</keyword>
<reference evidence="2 3" key="1">
    <citation type="submission" date="2021-06" db="EMBL/GenBank/DDBJ databases">
        <authorList>
            <person name="Palmer J.M."/>
        </authorList>
    </citation>
    <scope>NUCLEOTIDE SEQUENCE [LARGE SCALE GENOMIC DNA]</scope>
    <source>
        <strain evidence="3">if_2019</strain>
        <tissue evidence="2">Muscle</tissue>
    </source>
</reference>
<gene>
    <name evidence="2" type="ORF">ILYODFUR_023009</name>
</gene>
<organism evidence="2 3">
    <name type="scientific">Ilyodon furcidens</name>
    <name type="common">goldbreast splitfin</name>
    <dbReference type="NCBI Taxonomy" id="33524"/>
    <lineage>
        <taxon>Eukaryota</taxon>
        <taxon>Metazoa</taxon>
        <taxon>Chordata</taxon>
        <taxon>Craniata</taxon>
        <taxon>Vertebrata</taxon>
        <taxon>Euteleostomi</taxon>
        <taxon>Actinopterygii</taxon>
        <taxon>Neopterygii</taxon>
        <taxon>Teleostei</taxon>
        <taxon>Neoteleostei</taxon>
        <taxon>Acanthomorphata</taxon>
        <taxon>Ovalentaria</taxon>
        <taxon>Atherinomorphae</taxon>
        <taxon>Cyprinodontiformes</taxon>
        <taxon>Goodeidae</taxon>
        <taxon>Ilyodon</taxon>
    </lineage>
</organism>
<feature type="transmembrane region" description="Helical" evidence="1">
    <location>
        <begin position="20"/>
        <end position="45"/>
    </location>
</feature>
<protein>
    <submittedName>
        <fullName evidence="2">Uncharacterized protein</fullName>
    </submittedName>
</protein>
<evidence type="ECO:0000313" key="3">
    <source>
        <dbReference type="Proteomes" id="UP001482620"/>
    </source>
</evidence>
<name>A0ABV0SZC6_9TELE</name>
<dbReference type="EMBL" id="JAHRIQ010014172">
    <property type="protein sequence ID" value="MEQ2225970.1"/>
    <property type="molecule type" value="Genomic_DNA"/>
</dbReference>
<comment type="caution">
    <text evidence="2">The sequence shown here is derived from an EMBL/GenBank/DDBJ whole genome shotgun (WGS) entry which is preliminary data.</text>
</comment>
<proteinExistence type="predicted"/>
<evidence type="ECO:0000256" key="1">
    <source>
        <dbReference type="SAM" id="Phobius"/>
    </source>
</evidence>